<dbReference type="Pfam" id="PF04258">
    <property type="entry name" value="Peptidase_A22B"/>
    <property type="match status" value="1"/>
</dbReference>
<organism evidence="11 12">
    <name type="scientific">Synaphobranchus kaupii</name>
    <name type="common">Kaup's arrowtooth eel</name>
    <dbReference type="NCBI Taxonomy" id="118154"/>
    <lineage>
        <taxon>Eukaryota</taxon>
        <taxon>Metazoa</taxon>
        <taxon>Chordata</taxon>
        <taxon>Craniata</taxon>
        <taxon>Vertebrata</taxon>
        <taxon>Euteleostomi</taxon>
        <taxon>Actinopterygii</taxon>
        <taxon>Neopterygii</taxon>
        <taxon>Teleostei</taxon>
        <taxon>Anguilliformes</taxon>
        <taxon>Synaphobranchidae</taxon>
        <taxon>Synaphobranchus</taxon>
    </lineage>
</organism>
<evidence type="ECO:0000256" key="5">
    <source>
        <dbReference type="ARBA" id="ARBA00022801"/>
    </source>
</evidence>
<keyword evidence="6 8" id="KW-1133">Transmembrane helix</keyword>
<proteinExistence type="inferred from homology"/>
<dbReference type="InterPro" id="IPR003137">
    <property type="entry name" value="PA_domain"/>
</dbReference>
<dbReference type="OrthoDB" id="29661at2759"/>
<feature type="transmembrane region" description="Helical" evidence="8">
    <location>
        <begin position="408"/>
        <end position="429"/>
    </location>
</feature>
<feature type="transmembrane region" description="Helical" evidence="8">
    <location>
        <begin position="293"/>
        <end position="313"/>
    </location>
</feature>
<dbReference type="GO" id="GO:0098554">
    <property type="term" value="C:cytoplasmic side of endoplasmic reticulum membrane"/>
    <property type="evidence" value="ECO:0007669"/>
    <property type="project" value="TreeGrafter"/>
</dbReference>
<keyword evidence="12" id="KW-1185">Reference proteome</keyword>
<dbReference type="SMART" id="SM00730">
    <property type="entry name" value="PSN"/>
    <property type="match status" value="1"/>
</dbReference>
<feature type="transmembrane region" description="Helical" evidence="8">
    <location>
        <begin position="252"/>
        <end position="272"/>
    </location>
</feature>
<dbReference type="InterPro" id="IPR007369">
    <property type="entry name" value="Peptidase_A22B_SPP"/>
</dbReference>
<feature type="transmembrane region" description="Helical" evidence="8">
    <location>
        <begin position="165"/>
        <end position="184"/>
    </location>
</feature>
<feature type="transmembrane region" description="Helical" evidence="8">
    <location>
        <begin position="228"/>
        <end position="246"/>
    </location>
</feature>
<dbReference type="Gene3D" id="3.50.30.30">
    <property type="match status" value="1"/>
</dbReference>
<comment type="caution">
    <text evidence="11">The sequence shown here is derived from an EMBL/GenBank/DDBJ whole genome shotgun (WGS) entry which is preliminary data.</text>
</comment>
<evidence type="ECO:0000313" key="11">
    <source>
        <dbReference type="EMBL" id="KAJ8343587.1"/>
    </source>
</evidence>
<feature type="domain" description="PA" evidence="10">
    <location>
        <begin position="58"/>
        <end position="138"/>
    </location>
</feature>
<evidence type="ECO:0000256" key="2">
    <source>
        <dbReference type="ARBA" id="ARBA00004366"/>
    </source>
</evidence>
<dbReference type="EMBL" id="JAINUF010000013">
    <property type="protein sequence ID" value="KAJ8343587.1"/>
    <property type="molecule type" value="Genomic_DNA"/>
</dbReference>
<comment type="similarity">
    <text evidence="3">Belongs to the peptidase A22B family.</text>
</comment>
<feature type="signal peptide" evidence="9">
    <location>
        <begin position="1"/>
        <end position="21"/>
    </location>
</feature>
<evidence type="ECO:0000256" key="8">
    <source>
        <dbReference type="SAM" id="Phobius"/>
    </source>
</evidence>
<dbReference type="GO" id="GO:0042500">
    <property type="term" value="F:aspartic endopeptidase activity, intramembrane cleaving"/>
    <property type="evidence" value="ECO:0007669"/>
    <property type="project" value="InterPro"/>
</dbReference>
<dbReference type="Pfam" id="PF02225">
    <property type="entry name" value="PA"/>
    <property type="match status" value="1"/>
</dbReference>
<dbReference type="PANTHER" id="PTHR12174:SF34">
    <property type="entry name" value="SIGNAL PEPTIDE PEPTIDASE-LIKE 2A"/>
    <property type="match status" value="1"/>
</dbReference>
<keyword evidence="5" id="KW-0378">Hydrolase</keyword>
<keyword evidence="4 8" id="KW-0812">Transmembrane</keyword>
<sequence length="527" mass="57618">MGRTLTSVLLLCYIYISQVKSEQAVLDISNGSSHKEYCIAYNSLWTNLSESPGAAVGYPLVNLTSTNLCNISGLSPDKLGGKALVVMRGGCEFVQKAVLAQDLGAATILIASKELITPTFNQTEVNIPLALMRYSDIEDALEMFPEGMTVKLYAPPAPPAPLFDLSILVMLAVGVFTVAMGGYWSGAAEREALCAPPPLPPAVGGGGEESREAKAHGGDLSVSSPVKVVVFVMFMSVMLVLMFFFYKWLVYAIIVVFCLASALALYSCLNALTEKLGCARCSLPCLGENESGIVRDVLLAAVCITMAVVWAVYRNEDRWIWVLQDLLGMAFCLNFLKTVTVSNFKICVILLSLLLVYDVFFVFITPLFTKNGESVMVQVAVGTGSEEKLPMVMKVPRFSSWNQQVCGIQFSILGFGDLIVPGLVVAYCHRFDVWTHSTKKIYFISCTIAYVLGLITTFVIMIASGMPQPALLYLVPFTLLTSAAVAWHRRQMKPFWTGTRMGYEVLDSSREPLLQDGGQPYESIQRS</sequence>
<name>A0A9Q1IL31_SYNKA</name>
<evidence type="ECO:0000313" key="12">
    <source>
        <dbReference type="Proteomes" id="UP001152622"/>
    </source>
</evidence>
<dbReference type="PANTHER" id="PTHR12174">
    <property type="entry name" value="SIGNAL PEPTIDE PEPTIDASE"/>
    <property type="match status" value="1"/>
</dbReference>
<feature type="transmembrane region" description="Helical" evidence="8">
    <location>
        <begin position="348"/>
        <end position="368"/>
    </location>
</feature>
<accession>A0A9Q1IL31</accession>
<reference evidence="11" key="1">
    <citation type="journal article" date="2023" name="Science">
        <title>Genome structures resolve the early diversification of teleost fishes.</title>
        <authorList>
            <person name="Parey E."/>
            <person name="Louis A."/>
            <person name="Montfort J."/>
            <person name="Bouchez O."/>
            <person name="Roques C."/>
            <person name="Iampietro C."/>
            <person name="Lluch J."/>
            <person name="Castinel A."/>
            <person name="Donnadieu C."/>
            <person name="Desvignes T."/>
            <person name="Floi Bucao C."/>
            <person name="Jouanno E."/>
            <person name="Wen M."/>
            <person name="Mejri S."/>
            <person name="Dirks R."/>
            <person name="Jansen H."/>
            <person name="Henkel C."/>
            <person name="Chen W.J."/>
            <person name="Zahm M."/>
            <person name="Cabau C."/>
            <person name="Klopp C."/>
            <person name="Thompson A.W."/>
            <person name="Robinson-Rechavi M."/>
            <person name="Braasch I."/>
            <person name="Lecointre G."/>
            <person name="Bobe J."/>
            <person name="Postlethwait J.H."/>
            <person name="Berthelot C."/>
            <person name="Roest Crollius H."/>
            <person name="Guiguen Y."/>
        </authorList>
    </citation>
    <scope>NUCLEOTIDE SEQUENCE</scope>
    <source>
        <strain evidence="11">WJC10195</strain>
    </source>
</reference>
<comment type="subcellular location">
    <subcellularLocation>
        <location evidence="1">Endomembrane system</location>
        <topology evidence="1">Multi-pass membrane protein</topology>
    </subcellularLocation>
    <subcellularLocation>
        <location evidence="2">Membrane</location>
        <topology evidence="2">Multi-pass membrane protein</topology>
        <orientation evidence="2">Lumenal side</orientation>
    </subcellularLocation>
</comment>
<dbReference type="GO" id="GO:0098553">
    <property type="term" value="C:lumenal side of endoplasmic reticulum membrane"/>
    <property type="evidence" value="ECO:0007669"/>
    <property type="project" value="TreeGrafter"/>
</dbReference>
<keyword evidence="9" id="KW-0732">Signal</keyword>
<feature type="transmembrane region" description="Helical" evidence="8">
    <location>
        <begin position="470"/>
        <end position="487"/>
    </location>
</feature>
<dbReference type="GO" id="GO:0005765">
    <property type="term" value="C:lysosomal membrane"/>
    <property type="evidence" value="ECO:0007669"/>
    <property type="project" value="TreeGrafter"/>
</dbReference>
<evidence type="ECO:0000256" key="7">
    <source>
        <dbReference type="ARBA" id="ARBA00023136"/>
    </source>
</evidence>
<dbReference type="GO" id="GO:0030660">
    <property type="term" value="C:Golgi-associated vesicle membrane"/>
    <property type="evidence" value="ECO:0007669"/>
    <property type="project" value="TreeGrafter"/>
</dbReference>
<evidence type="ECO:0000256" key="4">
    <source>
        <dbReference type="ARBA" id="ARBA00022692"/>
    </source>
</evidence>
<evidence type="ECO:0000256" key="3">
    <source>
        <dbReference type="ARBA" id="ARBA00006859"/>
    </source>
</evidence>
<feature type="chain" id="PRO_5040307938" description="PA domain-containing protein" evidence="9">
    <location>
        <begin position="22"/>
        <end position="527"/>
    </location>
</feature>
<dbReference type="Proteomes" id="UP001152622">
    <property type="component" value="Chromosome 13"/>
</dbReference>
<gene>
    <name evidence="11" type="ORF">SKAU_G00309160</name>
</gene>
<dbReference type="InterPro" id="IPR006639">
    <property type="entry name" value="Preselin/SPP"/>
</dbReference>
<evidence type="ECO:0000256" key="9">
    <source>
        <dbReference type="SAM" id="SignalP"/>
    </source>
</evidence>
<feature type="transmembrane region" description="Helical" evidence="8">
    <location>
        <begin position="441"/>
        <end position="464"/>
    </location>
</feature>
<feature type="transmembrane region" description="Helical" evidence="8">
    <location>
        <begin position="319"/>
        <end position="336"/>
    </location>
</feature>
<dbReference type="AlphaFoldDB" id="A0A9Q1IL31"/>
<evidence type="ECO:0000256" key="1">
    <source>
        <dbReference type="ARBA" id="ARBA00004127"/>
    </source>
</evidence>
<evidence type="ECO:0000256" key="6">
    <source>
        <dbReference type="ARBA" id="ARBA00022989"/>
    </source>
</evidence>
<evidence type="ECO:0000259" key="10">
    <source>
        <dbReference type="Pfam" id="PF02225"/>
    </source>
</evidence>
<dbReference type="GO" id="GO:0033619">
    <property type="term" value="P:membrane protein proteolysis"/>
    <property type="evidence" value="ECO:0007669"/>
    <property type="project" value="TreeGrafter"/>
</dbReference>
<protein>
    <recommendedName>
        <fullName evidence="10">PA domain-containing protein</fullName>
    </recommendedName>
</protein>
<keyword evidence="7 8" id="KW-0472">Membrane</keyword>